<organism evidence="1 2">
    <name type="scientific">Parasitella parasitica</name>
    <dbReference type="NCBI Taxonomy" id="35722"/>
    <lineage>
        <taxon>Eukaryota</taxon>
        <taxon>Fungi</taxon>
        <taxon>Fungi incertae sedis</taxon>
        <taxon>Mucoromycota</taxon>
        <taxon>Mucoromycotina</taxon>
        <taxon>Mucoromycetes</taxon>
        <taxon>Mucorales</taxon>
        <taxon>Mucorineae</taxon>
        <taxon>Mucoraceae</taxon>
        <taxon>Parasitella</taxon>
    </lineage>
</organism>
<protein>
    <submittedName>
        <fullName evidence="1">Uncharacterized protein</fullName>
    </submittedName>
</protein>
<dbReference type="EMBL" id="LN719526">
    <property type="protein sequence ID" value="CEP08466.1"/>
    <property type="molecule type" value="Genomic_DNA"/>
</dbReference>
<accession>A0A0B7MR67</accession>
<dbReference type="Proteomes" id="UP000054107">
    <property type="component" value="Unassembled WGS sequence"/>
</dbReference>
<dbReference type="AlphaFoldDB" id="A0A0B7MR67"/>
<keyword evidence="2" id="KW-1185">Reference proteome</keyword>
<evidence type="ECO:0000313" key="2">
    <source>
        <dbReference type="Proteomes" id="UP000054107"/>
    </source>
</evidence>
<sequence>MYTHVEINVFDLGIFPCLSRLDNETIVEHLNNVREVNFYHFIEDDTVTDLRVHITREEMIDARSELNQYLQRIQPRLAVFSSERLVKKHFKYNYAVQGTFKVIEWRNTGRHTACFVLPSTRRQIRIDLTRNFAMLGEAIEENGLDLQLEEI</sequence>
<evidence type="ECO:0000313" key="1">
    <source>
        <dbReference type="EMBL" id="CEP08466.1"/>
    </source>
</evidence>
<name>A0A0B7MR67_9FUNG</name>
<gene>
    <name evidence="1" type="primary">PARPA_01785.1 scaffold 1496</name>
</gene>
<proteinExistence type="predicted"/>
<reference evidence="1 2" key="1">
    <citation type="submission" date="2014-09" db="EMBL/GenBank/DDBJ databases">
        <authorList>
            <person name="Ellenberger Sabrina"/>
        </authorList>
    </citation>
    <scope>NUCLEOTIDE SEQUENCE [LARGE SCALE GENOMIC DNA]</scope>
    <source>
        <strain evidence="1 2">CBS 412.66</strain>
    </source>
</reference>